<evidence type="ECO:0000256" key="9">
    <source>
        <dbReference type="ARBA" id="ARBA00059943"/>
    </source>
</evidence>
<dbReference type="EC" id="7.6.2.2" evidence="2"/>
<evidence type="ECO:0000256" key="11">
    <source>
        <dbReference type="ARBA" id="ARBA00072598"/>
    </source>
</evidence>
<keyword evidence="6 12" id="KW-1133">Transmembrane helix</keyword>
<dbReference type="Proteomes" id="UP001321804">
    <property type="component" value="Chromosome"/>
</dbReference>
<dbReference type="SUPFAM" id="SSF90123">
    <property type="entry name" value="ABC transporter transmembrane region"/>
    <property type="match status" value="1"/>
</dbReference>
<feature type="transmembrane region" description="Helical" evidence="12">
    <location>
        <begin position="245"/>
        <end position="267"/>
    </location>
</feature>
<dbReference type="PROSITE" id="PS50893">
    <property type="entry name" value="ABC_TRANSPORTER_2"/>
    <property type="match status" value="1"/>
</dbReference>
<sequence length="543" mass="60374">MISSGVQLLIPILAQFLINSFKHHIDYWLIVGIVGMLVVTAILSAASGTILGIFGENVVANLRKELWKKVINLPVKYFDLVKSGDLASRLSNDTTQVKDLIANTFPSAFSSMLLILGSIVMMLIMDWKMTIIIFFCLPILLLVLLPLIHFGQQIGRLRQSKLADFNAAVSESMSEIRLVKSSNAENEERTKGDKMVDDLNKIGRQEAVYDSIFPPFLTTVLMFLILGIMVYGVHRVSKGTMTFGMLTSFVLYLCNFVASIPVVTNLFSQTAKVAGSTDRISNILEETSEEFEQGLKFDIDGEILAAKNITFSYLKNEPVINNISFEAKPNTIIAFVGPSGGGKSTIFSLIERFYDVDTGEILIGEHNINEINLENWREQIGIVGQDSPLMAGTIRDNLIYGLKGSYSDHKLWEILKLAYADQFVSAMPRQLNTEVGERGVTLSGGQRQRIAIARAFLRDPKILMLDEATASLDSESEAKIQVALNELMKGRTTLVIAHRLATIVDSNNIYFVEHGKITGSGTHEELLKTHALYKQYVSEQFKQ</sequence>
<evidence type="ECO:0000256" key="12">
    <source>
        <dbReference type="SAM" id="Phobius"/>
    </source>
</evidence>
<evidence type="ECO:0000256" key="1">
    <source>
        <dbReference type="ARBA" id="ARBA00004651"/>
    </source>
</evidence>
<dbReference type="InterPro" id="IPR003593">
    <property type="entry name" value="AAA+_ATPase"/>
</dbReference>
<proteinExistence type="inferred from homology"/>
<comment type="catalytic activity">
    <reaction evidence="8">
        <text>ATP + H2O + xenobioticSide 1 = ADP + phosphate + xenobioticSide 2.</text>
        <dbReference type="EC" id="7.6.2.2"/>
    </reaction>
</comment>
<evidence type="ECO:0000259" key="14">
    <source>
        <dbReference type="PROSITE" id="PS50929"/>
    </source>
</evidence>
<feature type="transmembrane region" description="Helical" evidence="12">
    <location>
        <begin position="100"/>
        <end position="125"/>
    </location>
</feature>
<dbReference type="FunFam" id="3.40.50.300:FF:000218">
    <property type="entry name" value="Multidrug ABC transporter ATP-binding protein"/>
    <property type="match status" value="1"/>
</dbReference>
<dbReference type="PANTHER" id="PTHR43394">
    <property type="entry name" value="ATP-DEPENDENT PERMEASE MDL1, MITOCHONDRIAL"/>
    <property type="match status" value="1"/>
</dbReference>
<evidence type="ECO:0000259" key="13">
    <source>
        <dbReference type="PROSITE" id="PS50893"/>
    </source>
</evidence>
<evidence type="ECO:0000256" key="2">
    <source>
        <dbReference type="ARBA" id="ARBA00012191"/>
    </source>
</evidence>
<comment type="similarity">
    <text evidence="10">Belongs to the ABC transporter superfamily. Multidrug exporter LmrA (TC 3.A.1.117.1) family.</text>
</comment>
<dbReference type="InterPro" id="IPR036640">
    <property type="entry name" value="ABC1_TM_sf"/>
</dbReference>
<keyword evidence="16" id="KW-1185">Reference proteome</keyword>
<dbReference type="Pfam" id="PF00005">
    <property type="entry name" value="ABC_tran"/>
    <property type="match status" value="1"/>
</dbReference>
<dbReference type="GO" id="GO:0015421">
    <property type="term" value="F:ABC-type oligopeptide transporter activity"/>
    <property type="evidence" value="ECO:0007669"/>
    <property type="project" value="TreeGrafter"/>
</dbReference>
<dbReference type="CDD" id="cd18551">
    <property type="entry name" value="ABC_6TM_LmrA_like"/>
    <property type="match status" value="1"/>
</dbReference>
<evidence type="ECO:0000256" key="7">
    <source>
        <dbReference type="ARBA" id="ARBA00023136"/>
    </source>
</evidence>
<dbReference type="SMART" id="SM00382">
    <property type="entry name" value="AAA"/>
    <property type="match status" value="1"/>
</dbReference>
<dbReference type="Pfam" id="PF00664">
    <property type="entry name" value="ABC_membrane"/>
    <property type="match status" value="1"/>
</dbReference>
<evidence type="ECO:0000256" key="4">
    <source>
        <dbReference type="ARBA" id="ARBA00022741"/>
    </source>
</evidence>
<feature type="transmembrane region" description="Helical" evidence="12">
    <location>
        <begin position="27"/>
        <end position="54"/>
    </location>
</feature>
<dbReference type="InterPro" id="IPR003439">
    <property type="entry name" value="ABC_transporter-like_ATP-bd"/>
</dbReference>
<dbReference type="GO" id="GO:0008559">
    <property type="term" value="F:ABC-type xenobiotic transporter activity"/>
    <property type="evidence" value="ECO:0007669"/>
    <property type="project" value="UniProtKB-EC"/>
</dbReference>
<evidence type="ECO:0000256" key="5">
    <source>
        <dbReference type="ARBA" id="ARBA00022840"/>
    </source>
</evidence>
<keyword evidence="3 12" id="KW-0812">Transmembrane</keyword>
<dbReference type="PROSITE" id="PS00211">
    <property type="entry name" value="ABC_TRANSPORTER_1"/>
    <property type="match status" value="1"/>
</dbReference>
<dbReference type="InterPro" id="IPR027417">
    <property type="entry name" value="P-loop_NTPase"/>
</dbReference>
<dbReference type="AlphaFoldDB" id="A0AAU9D8Q2"/>
<evidence type="ECO:0000256" key="3">
    <source>
        <dbReference type="ARBA" id="ARBA00022692"/>
    </source>
</evidence>
<gene>
    <name evidence="15" type="primary">lmrA</name>
    <name evidence="15" type="ORF">KIMC2_17290</name>
</gene>
<accession>A0AAU9D8Q2</accession>
<dbReference type="EMBL" id="AP026801">
    <property type="protein sequence ID" value="BDR57167.1"/>
    <property type="molecule type" value="Genomic_DNA"/>
</dbReference>
<keyword evidence="5 15" id="KW-0067">ATP-binding</keyword>
<dbReference type="PANTHER" id="PTHR43394:SF1">
    <property type="entry name" value="ATP-BINDING CASSETTE SUB-FAMILY B MEMBER 10, MITOCHONDRIAL"/>
    <property type="match status" value="1"/>
</dbReference>
<dbReference type="GO" id="GO:0005886">
    <property type="term" value="C:plasma membrane"/>
    <property type="evidence" value="ECO:0007669"/>
    <property type="project" value="UniProtKB-SubCell"/>
</dbReference>
<dbReference type="Gene3D" id="3.40.50.300">
    <property type="entry name" value="P-loop containing nucleotide triphosphate hydrolases"/>
    <property type="match status" value="1"/>
</dbReference>
<comment type="subcellular location">
    <subcellularLocation>
        <location evidence="1">Cell membrane</location>
        <topology evidence="1">Multi-pass membrane protein</topology>
    </subcellularLocation>
</comment>
<comment type="function">
    <text evidence="9">Efflux transporter for a variety of amphiphilic cationic compounds, including antibiotics.</text>
</comment>
<feature type="domain" description="ABC transporter" evidence="13">
    <location>
        <begin position="304"/>
        <end position="539"/>
    </location>
</feature>
<evidence type="ECO:0000256" key="8">
    <source>
        <dbReference type="ARBA" id="ARBA00034018"/>
    </source>
</evidence>
<feature type="transmembrane region" description="Helical" evidence="12">
    <location>
        <begin position="131"/>
        <end position="151"/>
    </location>
</feature>
<keyword evidence="7 12" id="KW-0472">Membrane</keyword>
<dbReference type="InterPro" id="IPR039421">
    <property type="entry name" value="Type_1_exporter"/>
</dbReference>
<dbReference type="InterPro" id="IPR017871">
    <property type="entry name" value="ABC_transporter-like_CS"/>
</dbReference>
<dbReference type="GO" id="GO:0005524">
    <property type="term" value="F:ATP binding"/>
    <property type="evidence" value="ECO:0007669"/>
    <property type="project" value="UniProtKB-KW"/>
</dbReference>
<evidence type="ECO:0000256" key="6">
    <source>
        <dbReference type="ARBA" id="ARBA00022989"/>
    </source>
</evidence>
<evidence type="ECO:0000313" key="15">
    <source>
        <dbReference type="EMBL" id="BDR57167.1"/>
    </source>
</evidence>
<keyword evidence="4" id="KW-0547">Nucleotide-binding</keyword>
<evidence type="ECO:0000313" key="16">
    <source>
        <dbReference type="Proteomes" id="UP001321804"/>
    </source>
</evidence>
<dbReference type="PROSITE" id="PS50929">
    <property type="entry name" value="ABC_TM1F"/>
    <property type="match status" value="1"/>
</dbReference>
<reference evidence="15 16" key="1">
    <citation type="journal article" date="2023" name="Microbiol. Spectr.">
        <title>Symbiosis of Carpenter Bees with Uncharacterized Lactic Acid Bacteria Showing NAD Auxotrophy.</title>
        <authorList>
            <person name="Kawasaki S."/>
            <person name="Ozawa K."/>
            <person name="Mori T."/>
            <person name="Yamamoto A."/>
            <person name="Ito M."/>
            <person name="Ohkuma M."/>
            <person name="Sakamoto M."/>
            <person name="Matsutani M."/>
        </authorList>
    </citation>
    <scope>NUCLEOTIDE SEQUENCE [LARGE SCALE GENOMIC DNA]</scope>
    <source>
        <strain evidence="15 16">KimC2</strain>
    </source>
</reference>
<name>A0AAU9D8Q2_9LACO</name>
<organism evidence="15 16">
    <name type="scientific">Xylocopilactobacillus apis</name>
    <dbReference type="NCBI Taxonomy" id="2932183"/>
    <lineage>
        <taxon>Bacteria</taxon>
        <taxon>Bacillati</taxon>
        <taxon>Bacillota</taxon>
        <taxon>Bacilli</taxon>
        <taxon>Lactobacillales</taxon>
        <taxon>Lactobacillaceae</taxon>
        <taxon>Xylocopilactobacillus</taxon>
    </lineage>
</organism>
<dbReference type="SUPFAM" id="SSF52540">
    <property type="entry name" value="P-loop containing nucleoside triphosphate hydrolases"/>
    <property type="match status" value="1"/>
</dbReference>
<dbReference type="InterPro" id="IPR011527">
    <property type="entry name" value="ABC1_TM_dom"/>
</dbReference>
<protein>
    <recommendedName>
        <fullName evidence="11">Multidrug resistance ABC transporter ATP-binding and permease protein</fullName>
        <ecNumber evidence="2">7.6.2.2</ecNumber>
    </recommendedName>
</protein>
<dbReference type="KEGG" id="xak:KIMC2_17290"/>
<evidence type="ECO:0000256" key="10">
    <source>
        <dbReference type="ARBA" id="ARBA00061674"/>
    </source>
</evidence>
<dbReference type="Gene3D" id="1.20.1560.10">
    <property type="entry name" value="ABC transporter type 1, transmembrane domain"/>
    <property type="match status" value="1"/>
</dbReference>
<feature type="domain" description="ABC transmembrane type-1" evidence="14">
    <location>
        <begin position="1"/>
        <end position="272"/>
    </location>
</feature>
<dbReference type="GO" id="GO:0016887">
    <property type="term" value="F:ATP hydrolysis activity"/>
    <property type="evidence" value="ECO:0007669"/>
    <property type="project" value="InterPro"/>
</dbReference>
<feature type="transmembrane region" description="Helical" evidence="12">
    <location>
        <begin position="212"/>
        <end position="233"/>
    </location>
</feature>